<organism evidence="10 11">
    <name type="scientific">Candidatus Chloroploca mongolica</name>
    <dbReference type="NCBI Taxonomy" id="2528176"/>
    <lineage>
        <taxon>Bacteria</taxon>
        <taxon>Bacillati</taxon>
        <taxon>Chloroflexota</taxon>
        <taxon>Chloroflexia</taxon>
        <taxon>Chloroflexales</taxon>
        <taxon>Chloroflexineae</taxon>
        <taxon>Oscillochloridaceae</taxon>
        <taxon>Candidatus Chloroploca</taxon>
    </lineage>
</organism>
<dbReference type="InterPro" id="IPR001867">
    <property type="entry name" value="OmpR/PhoB-type_DNA-bd"/>
</dbReference>
<feature type="modified residue" description="4-aspartylphosphate" evidence="6">
    <location>
        <position position="54"/>
    </location>
</feature>
<dbReference type="Gene3D" id="1.10.10.10">
    <property type="entry name" value="Winged helix-like DNA-binding domain superfamily/Winged helix DNA-binding domain"/>
    <property type="match status" value="1"/>
</dbReference>
<feature type="domain" description="OmpR/PhoB-type" evidence="9">
    <location>
        <begin position="135"/>
        <end position="235"/>
    </location>
</feature>
<dbReference type="PROSITE" id="PS50110">
    <property type="entry name" value="RESPONSE_REGULATORY"/>
    <property type="match status" value="1"/>
</dbReference>
<dbReference type="Pfam" id="PF00072">
    <property type="entry name" value="Response_reg"/>
    <property type="match status" value="1"/>
</dbReference>
<evidence type="ECO:0000259" key="9">
    <source>
        <dbReference type="PROSITE" id="PS51755"/>
    </source>
</evidence>
<evidence type="ECO:0000313" key="11">
    <source>
        <dbReference type="Proteomes" id="UP001193081"/>
    </source>
</evidence>
<keyword evidence="5" id="KW-0804">Transcription</keyword>
<comment type="caution">
    <text evidence="10">The sequence shown here is derived from an EMBL/GenBank/DDBJ whole genome shotgun (WGS) entry which is preliminary data.</text>
</comment>
<evidence type="ECO:0000256" key="7">
    <source>
        <dbReference type="PROSITE-ProRule" id="PRU01091"/>
    </source>
</evidence>
<protein>
    <submittedName>
        <fullName evidence="10">Response regulator transcription factor</fullName>
    </submittedName>
</protein>
<gene>
    <name evidence="10" type="ORF">EYB53_015240</name>
</gene>
<evidence type="ECO:0000256" key="3">
    <source>
        <dbReference type="ARBA" id="ARBA00023015"/>
    </source>
</evidence>
<dbReference type="Gene3D" id="3.40.50.2300">
    <property type="match status" value="1"/>
</dbReference>
<dbReference type="PANTHER" id="PTHR48111:SF22">
    <property type="entry name" value="REGULATOR OF RPOS"/>
    <property type="match status" value="1"/>
</dbReference>
<evidence type="ECO:0000256" key="5">
    <source>
        <dbReference type="ARBA" id="ARBA00023163"/>
    </source>
</evidence>
<dbReference type="InterPro" id="IPR011006">
    <property type="entry name" value="CheY-like_superfamily"/>
</dbReference>
<dbReference type="InterPro" id="IPR001789">
    <property type="entry name" value="Sig_transdc_resp-reg_receiver"/>
</dbReference>
<accession>A0ABS4DCA4</accession>
<keyword evidence="4 7" id="KW-0238">DNA-binding</keyword>
<dbReference type="PANTHER" id="PTHR48111">
    <property type="entry name" value="REGULATOR OF RPOS"/>
    <property type="match status" value="1"/>
</dbReference>
<keyword evidence="1 6" id="KW-0597">Phosphoprotein</keyword>
<dbReference type="SMART" id="SM00448">
    <property type="entry name" value="REC"/>
    <property type="match status" value="1"/>
</dbReference>
<evidence type="ECO:0000256" key="1">
    <source>
        <dbReference type="ARBA" id="ARBA00022553"/>
    </source>
</evidence>
<evidence type="ECO:0000256" key="4">
    <source>
        <dbReference type="ARBA" id="ARBA00023125"/>
    </source>
</evidence>
<dbReference type="SMART" id="SM00862">
    <property type="entry name" value="Trans_reg_C"/>
    <property type="match status" value="1"/>
</dbReference>
<keyword evidence="11" id="KW-1185">Reference proteome</keyword>
<evidence type="ECO:0000256" key="6">
    <source>
        <dbReference type="PROSITE-ProRule" id="PRU00169"/>
    </source>
</evidence>
<dbReference type="Proteomes" id="UP001193081">
    <property type="component" value="Unassembled WGS sequence"/>
</dbReference>
<dbReference type="SUPFAM" id="SSF52172">
    <property type="entry name" value="CheY-like"/>
    <property type="match status" value="1"/>
</dbReference>
<sequence length="249" mass="28151">MTASRILIIDDEPDLVWALKHTLMDEGYDVMTAFNGVDGLALAQCHQPDLIVLDIVMPQMDGVQVCLALRRQIDLAAVPILFLSQRSTIEDRISGLDGGADDYLVKPFDFGELKARIRALLRRTSQHQLAHEPEPSVLIYEDLHLDVHTRIANIGSRAVILTPSEFDLLHYFLTHQREVCSSTRLLQEVFGYPVDLADRGLVRWHIMNLRHKIELDPNNPQYIRTVPRHGYILGGMVETSSDADTLLIP</sequence>
<keyword evidence="2" id="KW-0902">Two-component regulatory system</keyword>
<reference evidence="10 11" key="1">
    <citation type="submission" date="2021-03" db="EMBL/GenBank/DDBJ databases">
        <authorList>
            <person name="Grouzdev D.S."/>
        </authorList>
    </citation>
    <scope>NUCLEOTIDE SEQUENCE [LARGE SCALE GENOMIC DNA]</scope>
    <source>
        <strain evidence="10 11">M50-1</strain>
    </source>
</reference>
<evidence type="ECO:0000259" key="8">
    <source>
        <dbReference type="PROSITE" id="PS50110"/>
    </source>
</evidence>
<feature type="DNA-binding region" description="OmpR/PhoB-type" evidence="7">
    <location>
        <begin position="135"/>
        <end position="235"/>
    </location>
</feature>
<dbReference type="CDD" id="cd00383">
    <property type="entry name" value="trans_reg_C"/>
    <property type="match status" value="1"/>
</dbReference>
<keyword evidence="3" id="KW-0805">Transcription regulation</keyword>
<feature type="domain" description="Response regulatory" evidence="8">
    <location>
        <begin position="5"/>
        <end position="121"/>
    </location>
</feature>
<proteinExistence type="predicted"/>
<name>A0ABS4DCA4_9CHLR</name>
<dbReference type="Pfam" id="PF00486">
    <property type="entry name" value="Trans_reg_C"/>
    <property type="match status" value="1"/>
</dbReference>
<dbReference type="EMBL" id="SIJK02000027">
    <property type="protein sequence ID" value="MBP1467068.1"/>
    <property type="molecule type" value="Genomic_DNA"/>
</dbReference>
<dbReference type="InterPro" id="IPR036388">
    <property type="entry name" value="WH-like_DNA-bd_sf"/>
</dbReference>
<dbReference type="RefSeq" id="WP_135479294.1">
    <property type="nucleotide sequence ID" value="NZ_SIJK02000027.1"/>
</dbReference>
<dbReference type="PROSITE" id="PS51755">
    <property type="entry name" value="OMPR_PHOB"/>
    <property type="match status" value="1"/>
</dbReference>
<dbReference type="InterPro" id="IPR039420">
    <property type="entry name" value="WalR-like"/>
</dbReference>
<dbReference type="Gene3D" id="6.10.250.690">
    <property type="match status" value="1"/>
</dbReference>
<evidence type="ECO:0000313" key="10">
    <source>
        <dbReference type="EMBL" id="MBP1467068.1"/>
    </source>
</evidence>
<evidence type="ECO:0000256" key="2">
    <source>
        <dbReference type="ARBA" id="ARBA00023012"/>
    </source>
</evidence>